<sequence length="247" mass="27574">MPLKTPPCVRRHTTGHETCSAQRSEHDGRRHLFPHDARALEIQERDVTHPIVSSEVPVEYINLPEPQTEGGMPLMTALHKRRSVRSFAQRPLDEALLSTLLWAAFGINRPDTGLRTAPSARNWQEIDVYVAMPDGLYALEPAAWRLRLVTGEDLRAATGLQDYVSTAPLDLVYVSRLSKLDETDKPMRQFYTALDTGYISQNVYLFCAASGLATVARGLLDRRALAKAMRLDPDQRVVLAQSVGFPA</sequence>
<dbReference type="InterPro" id="IPR052544">
    <property type="entry name" value="Bacteriocin_Proc_Enz"/>
</dbReference>
<dbReference type="SMR" id="Q473A5"/>
<dbReference type="GO" id="GO:0016491">
    <property type="term" value="F:oxidoreductase activity"/>
    <property type="evidence" value="ECO:0007669"/>
    <property type="project" value="InterPro"/>
</dbReference>
<name>Q473A5_CUPPJ</name>
<dbReference type="KEGG" id="reu:Reut_A1153"/>
<dbReference type="SUPFAM" id="SSF55469">
    <property type="entry name" value="FMN-dependent nitroreductase-like"/>
    <property type="match status" value="1"/>
</dbReference>
<gene>
    <name evidence="3" type="ordered locus">Reut_A1153</name>
</gene>
<dbReference type="InterPro" id="IPR029479">
    <property type="entry name" value="Nitroreductase"/>
</dbReference>
<dbReference type="PANTHER" id="PTHR43745">
    <property type="entry name" value="NITROREDUCTASE MJ1384-RELATED"/>
    <property type="match status" value="1"/>
</dbReference>
<dbReference type="PANTHER" id="PTHR43745:SF2">
    <property type="entry name" value="NITROREDUCTASE MJ1384-RELATED"/>
    <property type="match status" value="1"/>
</dbReference>
<feature type="region of interest" description="Disordered" evidence="1">
    <location>
        <begin position="1"/>
        <end position="29"/>
    </location>
</feature>
<dbReference type="STRING" id="264198.Reut_A1153"/>
<organism evidence="3">
    <name type="scientific">Cupriavidus pinatubonensis (strain JMP 134 / LMG 1197)</name>
    <name type="common">Cupriavidus necator (strain JMP 134)</name>
    <dbReference type="NCBI Taxonomy" id="264198"/>
    <lineage>
        <taxon>Bacteria</taxon>
        <taxon>Pseudomonadati</taxon>
        <taxon>Pseudomonadota</taxon>
        <taxon>Betaproteobacteria</taxon>
        <taxon>Burkholderiales</taxon>
        <taxon>Burkholderiaceae</taxon>
        <taxon>Cupriavidus</taxon>
    </lineage>
</organism>
<accession>Q473A5</accession>
<evidence type="ECO:0000313" key="3">
    <source>
        <dbReference type="EMBL" id="AAZ60528.1"/>
    </source>
</evidence>
<dbReference type="OrthoDB" id="9802775at2"/>
<dbReference type="eggNOG" id="COG0778">
    <property type="taxonomic scope" value="Bacteria"/>
</dbReference>
<dbReference type="Gene3D" id="3.40.109.10">
    <property type="entry name" value="NADH Oxidase"/>
    <property type="match status" value="1"/>
</dbReference>
<proteinExistence type="predicted"/>
<dbReference type="CDD" id="cd02142">
    <property type="entry name" value="McbC_SagB-like_oxidoreductase"/>
    <property type="match status" value="1"/>
</dbReference>
<dbReference type="Pfam" id="PF00881">
    <property type="entry name" value="Nitroreductase"/>
    <property type="match status" value="1"/>
</dbReference>
<dbReference type="HOGENOM" id="CLU_059362_1_0_4"/>
<dbReference type="AlphaFoldDB" id="Q473A5"/>
<reference evidence="3" key="1">
    <citation type="submission" date="2005-08" db="EMBL/GenBank/DDBJ databases">
        <title>Complete sequence of Chromosome1 of Ralstonia eutropha JMP134.</title>
        <authorList>
            <person name="Copeland A."/>
            <person name="Lucas S."/>
            <person name="Lapidus A."/>
            <person name="Barry K."/>
            <person name="Detter J.C."/>
            <person name="Glavina T."/>
            <person name="Hammon N."/>
            <person name="Israni S."/>
            <person name="Pitluck S."/>
            <person name="Goltsman E."/>
            <person name="Martinez M."/>
            <person name="Schmutz J."/>
            <person name="Larimer F."/>
            <person name="Land M."/>
            <person name="Lykidis A."/>
            <person name="Richardson P."/>
        </authorList>
    </citation>
    <scope>NUCLEOTIDE SEQUENCE</scope>
    <source>
        <strain evidence="3">JMP134</strain>
    </source>
</reference>
<feature type="domain" description="Nitroreductase" evidence="2">
    <location>
        <begin position="80"/>
        <end position="244"/>
    </location>
</feature>
<evidence type="ECO:0000256" key="1">
    <source>
        <dbReference type="SAM" id="MobiDB-lite"/>
    </source>
</evidence>
<dbReference type="EMBL" id="CP000090">
    <property type="protein sequence ID" value="AAZ60528.1"/>
    <property type="molecule type" value="Genomic_DNA"/>
</dbReference>
<evidence type="ECO:0000259" key="2">
    <source>
        <dbReference type="Pfam" id="PF00881"/>
    </source>
</evidence>
<dbReference type="DNASU" id="3610490"/>
<protein>
    <submittedName>
        <fullName evidence="3">Nitroreductase</fullName>
    </submittedName>
</protein>
<dbReference type="InterPro" id="IPR000415">
    <property type="entry name" value="Nitroreductase-like"/>
</dbReference>